<dbReference type="KEGG" id="reh:H16_A2531"/>
<organism evidence="1 2">
    <name type="scientific">Cupriavidus necator (strain ATCC 17699 / DSM 428 / KCTC 22496 / NCIMB 10442 / H16 / Stanier 337)</name>
    <name type="common">Ralstonia eutropha</name>
    <dbReference type="NCBI Taxonomy" id="381666"/>
    <lineage>
        <taxon>Bacteria</taxon>
        <taxon>Pseudomonadati</taxon>
        <taxon>Pseudomonadota</taxon>
        <taxon>Betaproteobacteria</taxon>
        <taxon>Burkholderiales</taxon>
        <taxon>Burkholderiaceae</taxon>
        <taxon>Cupriavidus</taxon>
    </lineage>
</organism>
<reference evidence="1 2" key="1">
    <citation type="journal article" date="2006" name="Nat. Biotechnol.">
        <title>Genome sequence of the bioplastic-producing 'Knallgas' bacterium Ralstonia eutropha H16.</title>
        <authorList>
            <person name="Pohlmann A."/>
            <person name="Fricke W.F."/>
            <person name="Reinecke F."/>
            <person name="Kusian B."/>
            <person name="Liesegang H."/>
            <person name="Cramm R."/>
            <person name="Eitinger T."/>
            <person name="Ewering C."/>
            <person name="Potter M."/>
            <person name="Schwartz E."/>
            <person name="Strittmatter A."/>
            <person name="Voss I."/>
            <person name="Gottschalk G."/>
            <person name="Steinbuechel A."/>
            <person name="Friedrich B."/>
            <person name="Bowien B."/>
        </authorList>
    </citation>
    <scope>NUCLEOTIDE SEQUENCE [LARGE SCALE GENOMIC DNA]</scope>
    <source>
        <strain evidence="2">ATCC 17699 / DSM 428 / KCTC 22496 / NCIMB 10442 / H16 / Stanier 337</strain>
    </source>
</reference>
<name>Q0K8Q3_CUPNH</name>
<gene>
    <name evidence="1" type="ordered locus">H16_A2531</name>
</gene>
<dbReference type="AlphaFoldDB" id="Q0K8Q3"/>
<accession>Q0K8Q3</accession>
<sequence>MRDGGAATGAPPRLQFLPMLARFGTDRACLCATGTGNCGLGHRSAAKCQSAPARMHRCITSRNAAWTCRYNVPGQKIPVATHKLQKIRIIIVYTSPLTRCPRVALPRQPS</sequence>
<protein>
    <submittedName>
        <fullName evidence="1">Uncharacterized protein</fullName>
    </submittedName>
</protein>
<proteinExistence type="predicted"/>
<evidence type="ECO:0000313" key="1">
    <source>
        <dbReference type="EMBL" id="CAJ93618.1"/>
    </source>
</evidence>
<dbReference type="EMBL" id="AM260479">
    <property type="protein sequence ID" value="CAJ93618.1"/>
    <property type="molecule type" value="Genomic_DNA"/>
</dbReference>
<keyword evidence="2" id="KW-1185">Reference proteome</keyword>
<dbReference type="HOGENOM" id="CLU_2166764_0_0_4"/>
<dbReference type="Proteomes" id="UP000008210">
    <property type="component" value="Chromosome 1"/>
</dbReference>
<evidence type="ECO:0000313" key="2">
    <source>
        <dbReference type="Proteomes" id="UP000008210"/>
    </source>
</evidence>
<dbReference type="STRING" id="381666.H16_A2531"/>